<evidence type="ECO:0000259" key="1">
    <source>
        <dbReference type="Pfam" id="PF00931"/>
    </source>
</evidence>
<gene>
    <name evidence="2" type="ORF">CYY_004118</name>
</gene>
<dbReference type="Proteomes" id="UP000695562">
    <property type="component" value="Unassembled WGS sequence"/>
</dbReference>
<dbReference type="EMBL" id="AJWJ01000140">
    <property type="protein sequence ID" value="KAF2074572.1"/>
    <property type="molecule type" value="Genomic_DNA"/>
</dbReference>
<dbReference type="GO" id="GO:0008782">
    <property type="term" value="F:adenosylhomocysteine nucleosidase activity"/>
    <property type="evidence" value="ECO:0007669"/>
    <property type="project" value="TreeGrafter"/>
</dbReference>
<feature type="domain" description="NB-ARC" evidence="1">
    <location>
        <begin position="426"/>
        <end position="556"/>
    </location>
</feature>
<dbReference type="GO" id="GO:0005829">
    <property type="term" value="C:cytosol"/>
    <property type="evidence" value="ECO:0007669"/>
    <property type="project" value="TreeGrafter"/>
</dbReference>
<dbReference type="SUPFAM" id="SSF53167">
    <property type="entry name" value="Purine and uridine phosphorylases"/>
    <property type="match status" value="1"/>
</dbReference>
<dbReference type="Gene3D" id="3.40.50.300">
    <property type="entry name" value="P-loop containing nucleotide triphosphate hydrolases"/>
    <property type="match status" value="1"/>
</dbReference>
<dbReference type="InterPro" id="IPR035994">
    <property type="entry name" value="Nucleoside_phosphorylase_sf"/>
</dbReference>
<dbReference type="SUPFAM" id="SSF52540">
    <property type="entry name" value="P-loop containing nucleoside triphosphate hydrolases"/>
    <property type="match status" value="1"/>
</dbReference>
<dbReference type="GO" id="GO:0009116">
    <property type="term" value="P:nucleoside metabolic process"/>
    <property type="evidence" value="ECO:0007669"/>
    <property type="project" value="InterPro"/>
</dbReference>
<dbReference type="Pfam" id="PF00931">
    <property type="entry name" value="NB-ARC"/>
    <property type="match status" value="1"/>
</dbReference>
<protein>
    <recommendedName>
        <fullName evidence="1">NB-ARC domain-containing protein</fullName>
    </recommendedName>
</protein>
<dbReference type="InterPro" id="IPR002182">
    <property type="entry name" value="NB-ARC"/>
</dbReference>
<dbReference type="GO" id="GO:0043531">
    <property type="term" value="F:ADP binding"/>
    <property type="evidence" value="ECO:0007669"/>
    <property type="project" value="InterPro"/>
</dbReference>
<dbReference type="GO" id="GO:0008930">
    <property type="term" value="F:methylthioadenosine nucleosidase activity"/>
    <property type="evidence" value="ECO:0007669"/>
    <property type="project" value="TreeGrafter"/>
</dbReference>
<sequence length="1705" mass="197427">MNQHCVCILHSCYQEVFSTISIFEKNSGIKFSDVKQSDAKSSDFIYKEGVLIKNSDDTISQSIRVVLSFPSNQTSGETSINTSRVLDTFKPSLVILVGTCSGYKYNKTSISKGDIIVAESAFDYQTGNNTNNGPEFSLNLVESKKSFIDTLKLLDHNKSDWKSYPSIELSTTYKREWLLRAFFEYQDHKDNLENSVWLNNEGFDIKKSIPRNTIVQKMFGKQYNKEKDELVKECVLEEDENGFPIISDRGIEKVDSLINRYGDYPFNLFTQINPNIHFGQFGCGSAKEQKYEVVSKQRISVAFKQCREKAIDTIAIDRDTHPFYLVAKNYKDISFISVKSVLDYADGDTSQNNNYIDYCNQLSSSFALHLTRSHSFKMKKVQLIYNTIPSLPMNSIDRINSDNKNYIQSILDSFISKPNSVTISSLISGMGGVGKSTLAKQFALYCIKNELYQYIFWIRGETNETLLESYKEVLQHLKVEIINQDNITIFSSTIQQLKGTCLLIYDNIEDTTLIEKVPQGANINILITTRSQGIGNGSVLIPLDLLNHNECRSLFKLWRQNISDAHITLLSELLQRLPLAISHCLAFMDQEGIKEDQYIKEFQMFKEIQVIGDDSFENPYERLIGKTITMAIGKMKNKQDIESRATTLLHFMAFLNPDQIHSKVLEIILKGKDDRINPVVNILKKFSLISIDGEVSVDHNYIISIHRVVQRSILVLLKQSSTNGNNLVYNNLSQINNQISNYFYSTNSGNRNSLVDCNNLSNINVHLTNIQTIIQKINYLPHQQTLELTSKLLHSQITMQCDHLRYLLLNSSISQSVIENLFQESNIDKNNISELVECTFQLINQNQLLTQGIDIKVALNKFLKVISAEKSIDKDRCNTILMFIILSLGKIGPFLDRDLELLNQISTIRLSIINQLLFCLPKLVLKFSHLECMLTSLNMTNNHFKIVIEHLVQLNSKVKGIGPLSINLIFKSFRSLDVSIFNFAFYLLNENTKDEDLHEILSILFDMKFKHCDNQIQNITNQAKHLFDQIQSIINTKQFTNENMSGYDTPEILSNLSTSVKTYQFNDDQIQYIIIFTGQLINENFNGQDISKIISTISKLITKYKFNNDQIQNIINYTILLINEKMNGYDISRIISTLSEQITKNQLNNDQIHNIINYTKQLINEKMNCDEISFILSNFIMKFKNTNESQPHDMIANQLHENLNDLNLPSIKLINSFIVNENQWNHDQINFSKELLDKDDKILSSLSKLKIDFQVNNDELQNIINLSKQLINENMDINDRVSIISTLIELITKNQLNNDQIQNIINQTKQLIHENMSSRCVLSILLTLYQKKNKNQFDNEQIQRIINHTKQLINGQMDSSDITKIISAISDQITKYQFNNYKIQIVINHTKQLINLNANDYHNIESIISNLTEQISQDEFKFEECLKNDMILNICFYLNFKESLKKLSFVYCNNPLAFEQSYICFLSLHPILEPNQFLKFLEIMIACASEDRNYIFAKFITEHWEWNENINAQTINIAKDKLLSLQEENCCLKNYVHKFKENDEDEDKDLTRVLLAKLNDFKDQDYDFKILSRQFSLHSKLFNGSIIASFKKIKNYLNEQQNFQYLIFQSLFTFYDDQLELICKIIGILKNFKQEYFCCNLHIANNIQRLYYFNFKFTNFGTNENNFLQVLYSQLTDIDNNSKPEWMKTVLFNTFNPKIKFNANI</sequence>
<dbReference type="OrthoDB" id="5086500at2759"/>
<dbReference type="PANTHER" id="PTHR46832">
    <property type="entry name" value="5'-METHYLTHIOADENOSINE/S-ADENOSYLHOMOCYSTEINE NUCLEOSIDASE"/>
    <property type="match status" value="1"/>
</dbReference>
<proteinExistence type="predicted"/>
<dbReference type="PANTHER" id="PTHR46832:SF1">
    <property type="entry name" value="5'-METHYLTHIOADENOSINE_S-ADENOSYLHOMOCYSTEINE NUCLEOSIDASE"/>
    <property type="match status" value="1"/>
</dbReference>
<reference evidence="2" key="1">
    <citation type="submission" date="2020-01" db="EMBL/GenBank/DDBJ databases">
        <title>Development of genomics and gene disruption for Polysphondylium violaceum indicates a role for the polyketide synthase stlB in stalk morphogenesis.</title>
        <authorList>
            <person name="Narita B."/>
            <person name="Kawabe Y."/>
            <person name="Kin K."/>
            <person name="Saito T."/>
            <person name="Gibbs R."/>
            <person name="Kuspa A."/>
            <person name="Muzny D."/>
            <person name="Queller D."/>
            <person name="Richards S."/>
            <person name="Strassman J."/>
            <person name="Sucgang R."/>
            <person name="Worley K."/>
            <person name="Schaap P."/>
        </authorList>
    </citation>
    <scope>NUCLEOTIDE SEQUENCE</scope>
    <source>
        <strain evidence="2">QSvi11</strain>
    </source>
</reference>
<dbReference type="GO" id="GO:0019284">
    <property type="term" value="P:L-methionine salvage from S-adenosylmethionine"/>
    <property type="evidence" value="ECO:0007669"/>
    <property type="project" value="TreeGrafter"/>
</dbReference>
<accession>A0A8J4PVQ3</accession>
<dbReference type="InterPro" id="IPR027417">
    <property type="entry name" value="P-loop_NTPase"/>
</dbReference>
<name>A0A8J4PVQ3_9MYCE</name>
<dbReference type="Gene3D" id="3.40.50.1580">
    <property type="entry name" value="Nucleoside phosphorylase domain"/>
    <property type="match status" value="1"/>
</dbReference>
<keyword evidence="3" id="KW-1185">Reference proteome</keyword>
<evidence type="ECO:0000313" key="2">
    <source>
        <dbReference type="EMBL" id="KAF2074572.1"/>
    </source>
</evidence>
<comment type="caution">
    <text evidence="2">The sequence shown here is derived from an EMBL/GenBank/DDBJ whole genome shotgun (WGS) entry which is preliminary data.</text>
</comment>
<evidence type="ECO:0000313" key="3">
    <source>
        <dbReference type="Proteomes" id="UP000695562"/>
    </source>
</evidence>
<organism evidence="2 3">
    <name type="scientific">Polysphondylium violaceum</name>
    <dbReference type="NCBI Taxonomy" id="133409"/>
    <lineage>
        <taxon>Eukaryota</taxon>
        <taxon>Amoebozoa</taxon>
        <taxon>Evosea</taxon>
        <taxon>Eumycetozoa</taxon>
        <taxon>Dictyostelia</taxon>
        <taxon>Dictyosteliales</taxon>
        <taxon>Dictyosteliaceae</taxon>
        <taxon>Polysphondylium</taxon>
    </lineage>
</organism>